<organism evidence="2 3">
    <name type="scientific">Cnephaeus nilssonii</name>
    <name type="common">Northern bat</name>
    <name type="synonym">Eptesicus nilssonii</name>
    <dbReference type="NCBI Taxonomy" id="3371016"/>
    <lineage>
        <taxon>Eukaryota</taxon>
        <taxon>Metazoa</taxon>
        <taxon>Chordata</taxon>
        <taxon>Craniata</taxon>
        <taxon>Vertebrata</taxon>
        <taxon>Euteleostomi</taxon>
        <taxon>Mammalia</taxon>
        <taxon>Eutheria</taxon>
        <taxon>Laurasiatheria</taxon>
        <taxon>Chiroptera</taxon>
        <taxon>Yangochiroptera</taxon>
        <taxon>Vespertilionidae</taxon>
        <taxon>Cnephaeus</taxon>
    </lineage>
</organism>
<dbReference type="AlphaFoldDB" id="A0AA40I399"/>
<protein>
    <submittedName>
        <fullName evidence="2">Uncharacterized protein</fullName>
    </submittedName>
</protein>
<name>A0AA40I399_CNENI</name>
<feature type="region of interest" description="Disordered" evidence="1">
    <location>
        <begin position="1"/>
        <end position="26"/>
    </location>
</feature>
<evidence type="ECO:0000256" key="1">
    <source>
        <dbReference type="SAM" id="MobiDB-lite"/>
    </source>
</evidence>
<feature type="compositionally biased region" description="Basic and acidic residues" evidence="1">
    <location>
        <begin position="10"/>
        <end position="21"/>
    </location>
</feature>
<evidence type="ECO:0000313" key="2">
    <source>
        <dbReference type="EMBL" id="KAK1342233.1"/>
    </source>
</evidence>
<gene>
    <name evidence="2" type="ORF">QTO34_016992</name>
</gene>
<dbReference type="EMBL" id="JAULJE010000006">
    <property type="protein sequence ID" value="KAK1342233.1"/>
    <property type="molecule type" value="Genomic_DNA"/>
</dbReference>
<evidence type="ECO:0000313" key="3">
    <source>
        <dbReference type="Proteomes" id="UP001177744"/>
    </source>
</evidence>
<sequence>MGRQRNPHRKEKEESPEKQINEMKASNISNNRYLDNCFISNLILHSCKQRNSLLSSGIWQRDQRDMRAIQPDAGYYNNLVSPRRILNNPMNAVPKSV</sequence>
<reference evidence="2" key="1">
    <citation type="submission" date="2023-06" db="EMBL/GenBank/DDBJ databases">
        <title>Reference genome for the Northern bat (Eptesicus nilssonii), a most northern bat species.</title>
        <authorList>
            <person name="Laine V.N."/>
            <person name="Pulliainen A.T."/>
            <person name="Lilley T.M."/>
        </authorList>
    </citation>
    <scope>NUCLEOTIDE SEQUENCE</scope>
    <source>
        <strain evidence="2">BLF_Eptnil</strain>
        <tissue evidence="2">Kidney</tissue>
    </source>
</reference>
<proteinExistence type="predicted"/>
<keyword evidence="3" id="KW-1185">Reference proteome</keyword>
<comment type="caution">
    <text evidence="2">The sequence shown here is derived from an EMBL/GenBank/DDBJ whole genome shotgun (WGS) entry which is preliminary data.</text>
</comment>
<dbReference type="Proteomes" id="UP001177744">
    <property type="component" value="Unassembled WGS sequence"/>
</dbReference>
<accession>A0AA40I399</accession>